<reference evidence="2" key="1">
    <citation type="submission" date="2011-09" db="EMBL/GenBank/DDBJ databases">
        <title>A novel amdA gene encoded by the newly isolated Variovorax sp. HH01 strain defines a novel class of cofactor-less aryl malonic acid decarboxylase.</title>
        <authorList>
            <person name="Horn S."/>
            <person name="Maimanakos J."/>
            <person name="Streit W.R."/>
        </authorList>
    </citation>
    <scope>NUCLEOTIDE SEQUENCE</scope>
    <source>
        <strain evidence="2">HH01</strain>
    </source>
</reference>
<dbReference type="Pfam" id="PF13362">
    <property type="entry name" value="Toprim_3"/>
    <property type="match status" value="1"/>
</dbReference>
<evidence type="ECO:0000313" key="2">
    <source>
        <dbReference type="EMBL" id="AER23969.1"/>
    </source>
</evidence>
<organism evidence="2">
    <name type="scientific">Variovorax sp. HH01</name>
    <dbReference type="NCBI Taxonomy" id="1084736"/>
    <lineage>
        <taxon>Bacteria</taxon>
        <taxon>Pseudomonadati</taxon>
        <taxon>Pseudomonadota</taxon>
        <taxon>Betaproteobacteria</taxon>
        <taxon>Burkholderiales</taxon>
        <taxon>Comamonadaceae</taxon>
        <taxon>Variovorax</taxon>
    </lineage>
</organism>
<protein>
    <recommendedName>
        <fullName evidence="1">Toprim domain-containing protein</fullName>
    </recommendedName>
</protein>
<dbReference type="EMBL" id="JN646852">
    <property type="protein sequence ID" value="AER23969.1"/>
    <property type="molecule type" value="Genomic_DNA"/>
</dbReference>
<gene>
    <name evidence="2" type="ORF">var092</name>
</gene>
<dbReference type="InterPro" id="IPR006171">
    <property type="entry name" value="TOPRIM_dom"/>
</dbReference>
<proteinExistence type="predicted"/>
<feature type="domain" description="Toprim" evidence="1">
    <location>
        <begin position="186"/>
        <end position="271"/>
    </location>
</feature>
<dbReference type="AlphaFoldDB" id="I3PCR2"/>
<sequence>MSFIDFARAHGVEIDPGKLFASQRIRRCPTTLHPKKSNGAFFWDGERGWVFAWDGEARVQWWNDPHAKPWTEQEKRAWAKKRQAANADQQRKNESAALQAQMLMRTAVPSPHDYLIRKHLPKSEGLVLPDGQLLVPMRNLFTNDLQGAQLIRWNPDEMVWEKKMVPGMKAKGAVLRLGPRNAAETIFCEGYATGLSIEIAARQMRLNAAVLVCFSDSNMVHVGTLLHKGRRYVFADHDKSGAGERAAQAMGLPYCMSPTLGEDANDLHAHAGLMAVCGLLMKARAMG</sequence>
<accession>I3PCR2</accession>
<name>I3PCR2_9BURK</name>
<evidence type="ECO:0000259" key="1">
    <source>
        <dbReference type="Pfam" id="PF13362"/>
    </source>
</evidence>